<name>A0A0E9QJU2_ANGAN</name>
<organism evidence="1">
    <name type="scientific">Anguilla anguilla</name>
    <name type="common">European freshwater eel</name>
    <name type="synonym">Muraena anguilla</name>
    <dbReference type="NCBI Taxonomy" id="7936"/>
    <lineage>
        <taxon>Eukaryota</taxon>
        <taxon>Metazoa</taxon>
        <taxon>Chordata</taxon>
        <taxon>Craniata</taxon>
        <taxon>Vertebrata</taxon>
        <taxon>Euteleostomi</taxon>
        <taxon>Actinopterygii</taxon>
        <taxon>Neopterygii</taxon>
        <taxon>Teleostei</taxon>
        <taxon>Anguilliformes</taxon>
        <taxon>Anguillidae</taxon>
        <taxon>Anguilla</taxon>
    </lineage>
</organism>
<dbReference type="EMBL" id="GBXM01091825">
    <property type="protein sequence ID" value="JAH16752.1"/>
    <property type="molecule type" value="Transcribed_RNA"/>
</dbReference>
<sequence length="22" mass="2759">MLKTKIDYICKTWGIDRLRYEL</sequence>
<dbReference type="AlphaFoldDB" id="A0A0E9QJU2"/>
<protein>
    <submittedName>
        <fullName evidence="1">Uncharacterized protein</fullName>
    </submittedName>
</protein>
<accession>A0A0E9QJU2</accession>
<reference evidence="1" key="2">
    <citation type="journal article" date="2015" name="Fish Shellfish Immunol.">
        <title>Early steps in the European eel (Anguilla anguilla)-Vibrio vulnificus interaction in the gills: Role of the RtxA13 toxin.</title>
        <authorList>
            <person name="Callol A."/>
            <person name="Pajuelo D."/>
            <person name="Ebbesson L."/>
            <person name="Teles M."/>
            <person name="MacKenzie S."/>
            <person name="Amaro C."/>
        </authorList>
    </citation>
    <scope>NUCLEOTIDE SEQUENCE</scope>
</reference>
<proteinExistence type="predicted"/>
<evidence type="ECO:0000313" key="1">
    <source>
        <dbReference type="EMBL" id="JAH16752.1"/>
    </source>
</evidence>
<reference evidence="1" key="1">
    <citation type="submission" date="2014-11" db="EMBL/GenBank/DDBJ databases">
        <authorList>
            <person name="Amaro Gonzalez C."/>
        </authorList>
    </citation>
    <scope>NUCLEOTIDE SEQUENCE</scope>
</reference>